<keyword evidence="2" id="KW-1185">Reference proteome</keyword>
<name>A0A2A2HPZ2_9EURY</name>
<accession>A0A2A2HPZ2</accession>
<sequence length="82" mass="8372">MGQPVQAGILAGILNAIVTRATIVTGDAMKTATRINAAVDVMMKTTLTTSPSSNTSLETVPSSGIAASWEQVVTRLAAGKIN</sequence>
<protein>
    <submittedName>
        <fullName evidence="1">Uncharacterized protein</fullName>
    </submittedName>
</protein>
<proteinExistence type="predicted"/>
<organism evidence="1 2">
    <name type="scientific">Methanosarcina spelaei</name>
    <dbReference type="NCBI Taxonomy" id="1036679"/>
    <lineage>
        <taxon>Archaea</taxon>
        <taxon>Methanobacteriati</taxon>
        <taxon>Methanobacteriota</taxon>
        <taxon>Stenosarchaea group</taxon>
        <taxon>Methanomicrobia</taxon>
        <taxon>Methanosarcinales</taxon>
        <taxon>Methanosarcinaceae</taxon>
        <taxon>Methanosarcina</taxon>
    </lineage>
</organism>
<dbReference type="AlphaFoldDB" id="A0A2A2HPZ2"/>
<evidence type="ECO:0000313" key="2">
    <source>
        <dbReference type="Proteomes" id="UP000218164"/>
    </source>
</evidence>
<gene>
    <name evidence="1" type="ORF">ASJ81_10740</name>
</gene>
<dbReference type="EMBL" id="LMVP01000518">
    <property type="protein sequence ID" value="PAV11405.1"/>
    <property type="molecule type" value="Genomic_DNA"/>
</dbReference>
<reference evidence="1 2" key="1">
    <citation type="journal article" date="2017" name="BMC Genomics">
        <title>Genomic analysis of methanogenic archaea reveals a shift towards energy conservation.</title>
        <authorList>
            <person name="Gilmore S.P."/>
            <person name="Henske J.K."/>
            <person name="Sexton J.A."/>
            <person name="Solomon K.V."/>
            <person name="Seppala S."/>
            <person name="Yoo J.I."/>
            <person name="Huyett L.M."/>
            <person name="Pressman A."/>
            <person name="Cogan J.Z."/>
            <person name="Kivenson V."/>
            <person name="Peng X."/>
            <person name="Tan Y."/>
            <person name="Valentine D.L."/>
            <person name="O'Malley M.A."/>
        </authorList>
    </citation>
    <scope>NUCLEOTIDE SEQUENCE [LARGE SCALE GENOMIC DNA]</scope>
    <source>
        <strain evidence="1 2">MC-15</strain>
    </source>
</reference>
<dbReference type="Proteomes" id="UP000218164">
    <property type="component" value="Unassembled WGS sequence"/>
</dbReference>
<comment type="caution">
    <text evidence="1">The sequence shown here is derived from an EMBL/GenBank/DDBJ whole genome shotgun (WGS) entry which is preliminary data.</text>
</comment>
<evidence type="ECO:0000313" key="1">
    <source>
        <dbReference type="EMBL" id="PAV11405.1"/>
    </source>
</evidence>